<reference evidence="19" key="1">
    <citation type="submission" date="2018-11" db="EMBL/GenBank/DDBJ databases">
        <authorList>
            <person name="Misztak A.E."/>
            <person name="Waleron M."/>
            <person name="Waleron K.F."/>
        </authorList>
    </citation>
    <scope>NUCLEOTIDE SEQUENCE</scope>
    <source>
        <strain evidence="19">DPMB0001</strain>
    </source>
</reference>
<comment type="catalytic activity">
    <reaction evidence="1">
        <text>ATP + protein L-histidine = ADP + protein N-phospho-L-histidine.</text>
        <dbReference type="EC" id="2.7.13.3"/>
    </reaction>
</comment>
<dbReference type="GO" id="GO:0000155">
    <property type="term" value="F:phosphorelay sensor kinase activity"/>
    <property type="evidence" value="ECO:0007669"/>
    <property type="project" value="InterPro"/>
</dbReference>
<dbReference type="EMBL" id="RPHB01000013">
    <property type="protein sequence ID" value="MBW3470320.1"/>
    <property type="molecule type" value="Genomic_DNA"/>
</dbReference>
<evidence type="ECO:0000259" key="14">
    <source>
        <dbReference type="PROSITE" id="PS01124"/>
    </source>
</evidence>
<dbReference type="InterPro" id="IPR011123">
    <property type="entry name" value="Y_Y_Y"/>
</dbReference>
<evidence type="ECO:0000313" key="19">
    <source>
        <dbReference type="EMBL" id="MBW3470320.1"/>
    </source>
</evidence>
<dbReference type="Pfam" id="PF12833">
    <property type="entry name" value="HTH_18"/>
    <property type="match status" value="1"/>
</dbReference>
<feature type="modified residue" description="4-aspartylphosphate" evidence="12">
    <location>
        <position position="1136"/>
    </location>
</feature>
<evidence type="ECO:0000256" key="8">
    <source>
        <dbReference type="ARBA" id="ARBA00023012"/>
    </source>
</evidence>
<dbReference type="GO" id="GO:0003700">
    <property type="term" value="F:DNA-binding transcription factor activity"/>
    <property type="evidence" value="ECO:0007669"/>
    <property type="project" value="InterPro"/>
</dbReference>
<keyword evidence="13" id="KW-0175">Coiled coil</keyword>
<dbReference type="RefSeq" id="WP_219287032.1">
    <property type="nucleotide sequence ID" value="NZ_RPHB01000002.1"/>
</dbReference>
<dbReference type="SMART" id="SM00387">
    <property type="entry name" value="HATPase_c"/>
    <property type="match status" value="1"/>
</dbReference>
<dbReference type="GO" id="GO:0043565">
    <property type="term" value="F:sequence-specific DNA binding"/>
    <property type="evidence" value="ECO:0007669"/>
    <property type="project" value="InterPro"/>
</dbReference>
<dbReference type="SMART" id="SM00448">
    <property type="entry name" value="REC"/>
    <property type="match status" value="1"/>
</dbReference>
<evidence type="ECO:0000313" key="18">
    <source>
        <dbReference type="EMBL" id="MBW3469605.1"/>
    </source>
</evidence>
<evidence type="ECO:0000256" key="5">
    <source>
        <dbReference type="ARBA" id="ARBA00022741"/>
    </source>
</evidence>
<gene>
    <name evidence="17" type="ORF">EGN73_03155</name>
    <name evidence="18" type="ORF">EGN73_17555</name>
    <name evidence="19" type="ORF">EGN73_21265</name>
</gene>
<feature type="domain" description="Response regulatory" evidence="16">
    <location>
        <begin position="1088"/>
        <end position="1203"/>
    </location>
</feature>
<dbReference type="PROSITE" id="PS50109">
    <property type="entry name" value="HIS_KIN"/>
    <property type="match status" value="1"/>
</dbReference>
<dbReference type="EC" id="2.7.13.3" evidence="2"/>
<keyword evidence="20" id="KW-1185">Reference proteome</keyword>
<dbReference type="InterPro" id="IPR003594">
    <property type="entry name" value="HATPase_dom"/>
</dbReference>
<dbReference type="InterPro" id="IPR001789">
    <property type="entry name" value="Sig_transdc_resp-reg_receiver"/>
</dbReference>
<accession>A0A951MII0</accession>
<keyword evidence="8" id="KW-0902">Two-component regulatory system</keyword>
<feature type="domain" description="Histidine kinase" evidence="15">
    <location>
        <begin position="843"/>
        <end position="1065"/>
    </location>
</feature>
<protein>
    <recommendedName>
        <fullName evidence="2">histidine kinase</fullName>
        <ecNumber evidence="2">2.7.13.3</ecNumber>
    </recommendedName>
</protein>
<dbReference type="Pfam" id="PF07495">
    <property type="entry name" value="Y_Y_Y"/>
    <property type="match status" value="1"/>
</dbReference>
<feature type="coiled-coil region" evidence="13">
    <location>
        <begin position="1192"/>
        <end position="1219"/>
    </location>
</feature>
<evidence type="ECO:0000256" key="2">
    <source>
        <dbReference type="ARBA" id="ARBA00012438"/>
    </source>
</evidence>
<dbReference type="InterPro" id="IPR018062">
    <property type="entry name" value="HTH_AraC-typ_CS"/>
</dbReference>
<keyword evidence="7" id="KW-0067">ATP-binding</keyword>
<keyword evidence="9" id="KW-0805">Transcription regulation</keyword>
<dbReference type="FunFam" id="1.10.287.130:FF:000045">
    <property type="entry name" value="Two-component system sensor histidine kinase/response regulator"/>
    <property type="match status" value="1"/>
</dbReference>
<evidence type="ECO:0000313" key="20">
    <source>
        <dbReference type="Proteomes" id="UP000727490"/>
    </source>
</evidence>
<comment type="caution">
    <text evidence="19">The sequence shown here is derived from an EMBL/GenBank/DDBJ whole genome shotgun (WGS) entry which is preliminary data.</text>
</comment>
<dbReference type="InterPro" id="IPR005467">
    <property type="entry name" value="His_kinase_dom"/>
</dbReference>
<dbReference type="CDD" id="cd16922">
    <property type="entry name" value="HATPase_EvgS-ArcB-TorS-like"/>
    <property type="match status" value="1"/>
</dbReference>
<evidence type="ECO:0000256" key="12">
    <source>
        <dbReference type="PROSITE-ProRule" id="PRU00169"/>
    </source>
</evidence>
<proteinExistence type="predicted"/>
<dbReference type="EMBL" id="RPHB01000008">
    <property type="protein sequence ID" value="MBW3469605.1"/>
    <property type="molecule type" value="Genomic_DNA"/>
</dbReference>
<sequence>MRKYLIALLAVGSFLLCKSVWSIGQTDQIRFSSLGIKDGVSHMQVNTFLKDTTGYMWIGTAAGLNRYDGHTVKVFEHKSNDSTTLDNNMILELFTDPLGRLCVKTELGINFYDPTTQTFSRDYSKYSRRWGLEGQQVHSIKNLDNTWFLTDHGLARWNAIKQKAETIPSFTSYKLSDMGTYGHELWAIKSDGVLLTYNLHLQEITEIDSTLYQQTDGDKAYQLKIDSSGRVWIYLPEENSGLYCYQDKEWQHFTTETPGYTLSSNLVRSVEEIKKGEIWVGTDHGGINIITEGQDEIAYLTANSQTGLSGNSIYTIYKDRDDFVWVGTYKNAVSFFHEKSLRFYHLSDQERGNYKLPFNDINSFSEDHKGNWFAGTNGKGILYFDTNSDSIQLFDSSNFPEMQSDIIVSLLYDSKQRLWAGTYLGGLIKLEKGKLTVYDQETVNLPDMSIWELFEDSKGRIWLGTLTEGIFLFDPETMTFSSLELKDGHELNNNTYISAIEEDDNGRIWIGGTAGIDIIYPESGQVEHLSEADGLAHDFIMDIKSGPSGIMCVGSRGGLTFISENKNISNFSVADGLPHSNVLSLLYHQNELWLSTPHGLSVVRNLMTESKITIQAFNADQGLLYTGFNENAAAVSSKGELVFGGTHGIYIVDPGQFEDALSQPKVVFSDFELFNNKLRIGETVNGRTLLGQDINYIDKIVLKPGENSFSVGFTSLDFLKNSNSKYRYRLKGFENSWQESDNKNRRAVYTNLNPGKYLLEISAANPSGQFKETSATLAIQILPPFYQTGWAYFMYAVMLLGVLYFSRRLILSRANAKFQIEQERREAQQLHELDKLKIRFLTNLSHEFRTPISLILAPIEKLLSSEKESPNKKQYQLIYKNANRILKLTDQILDFKKLEQEEEGLNLLEGDLMAFIKDLMNSFYGISERQGIKFEYQLTPLSYYTSFDMDKLEKIIFNLLSNSFKFTADSGTVSVKTKISENIDGRSILTLCVADSGVGIPAHDQARLFERFYQVESHKHLTNTRGSGIGLAITKEYVDLHGGSIHFESKVGVGTTFYVSLPLNAVVTPVPAEEPIALSSTLGENKVKILVAEDNPDFRAFLIEYLQEDFQVIEASNGKEGWKKTLAFSPDLILSDLMMPEVNGISFCRKVKNDPRTSHIPFILLTAFTDNERRLQSMDIGANDYITKPFNYQVLNSRIKNLIQEQQNLKNTLAKKVKVSAKDIIIDSEDQKFVYKVTEIVEKFLENPEFNVKQLSDNMAMSRVHLYNKLTALTGMTPQEFIRDMRLKRSIQYLEKSKLSIAEIAYAVGFNSPKVYSKSFKSTYGYTPSDFLSSQLANFKNSPNTD</sequence>
<name>A0A951MII0_9BACT</name>
<dbReference type="PROSITE" id="PS50110">
    <property type="entry name" value="RESPONSE_REGULATORY"/>
    <property type="match status" value="1"/>
</dbReference>
<dbReference type="PROSITE" id="PS01124">
    <property type="entry name" value="HTH_ARAC_FAMILY_2"/>
    <property type="match status" value="1"/>
</dbReference>
<evidence type="ECO:0000256" key="9">
    <source>
        <dbReference type="ARBA" id="ARBA00023015"/>
    </source>
</evidence>
<evidence type="ECO:0000256" key="11">
    <source>
        <dbReference type="ARBA" id="ARBA00023163"/>
    </source>
</evidence>
<dbReference type="PANTHER" id="PTHR43547:SF2">
    <property type="entry name" value="HYBRID SIGNAL TRANSDUCTION HISTIDINE KINASE C"/>
    <property type="match status" value="1"/>
</dbReference>
<dbReference type="Pfam" id="PF00072">
    <property type="entry name" value="Response_reg"/>
    <property type="match status" value="1"/>
</dbReference>
<evidence type="ECO:0000256" key="7">
    <source>
        <dbReference type="ARBA" id="ARBA00022840"/>
    </source>
</evidence>
<dbReference type="SMART" id="SM00342">
    <property type="entry name" value="HTH_ARAC"/>
    <property type="match status" value="1"/>
</dbReference>
<dbReference type="PANTHER" id="PTHR43547">
    <property type="entry name" value="TWO-COMPONENT HISTIDINE KINASE"/>
    <property type="match status" value="1"/>
</dbReference>
<keyword evidence="3 12" id="KW-0597">Phosphoprotein</keyword>
<evidence type="ECO:0000256" key="13">
    <source>
        <dbReference type="SAM" id="Coils"/>
    </source>
</evidence>
<dbReference type="EMBL" id="RPHB01000002">
    <property type="protein sequence ID" value="MBW3466813.1"/>
    <property type="molecule type" value="Genomic_DNA"/>
</dbReference>
<reference evidence="19 20" key="2">
    <citation type="journal article" date="2020" name="Syst. Appl. Microbiol.">
        <title>Arthrospiribacter ruber gen. nov., sp. nov., a novel bacterium isolated from Arthrospira cultures.</title>
        <authorList>
            <person name="Waleron M."/>
            <person name="Misztak A."/>
            <person name="Waleron M.M."/>
            <person name="Furmaniak M."/>
            <person name="Mrozik A."/>
            <person name="Waleron K."/>
        </authorList>
    </citation>
    <scope>NUCLEOTIDE SEQUENCE [LARGE SCALE GENOMIC DNA]</scope>
    <source>
        <strain evidence="19 20">DPMB0001</strain>
    </source>
</reference>
<evidence type="ECO:0000256" key="1">
    <source>
        <dbReference type="ARBA" id="ARBA00000085"/>
    </source>
</evidence>
<dbReference type="InterPro" id="IPR003661">
    <property type="entry name" value="HisK_dim/P_dom"/>
</dbReference>
<keyword evidence="11" id="KW-0804">Transcription</keyword>
<keyword evidence="6 19" id="KW-0418">Kinase</keyword>
<dbReference type="FunFam" id="3.30.565.10:FF:000037">
    <property type="entry name" value="Hybrid sensor histidine kinase/response regulator"/>
    <property type="match status" value="1"/>
</dbReference>
<evidence type="ECO:0000256" key="4">
    <source>
        <dbReference type="ARBA" id="ARBA00022679"/>
    </source>
</evidence>
<keyword evidence="4" id="KW-0808">Transferase</keyword>
<dbReference type="Proteomes" id="UP000727490">
    <property type="component" value="Unassembled WGS sequence"/>
</dbReference>
<dbReference type="Pfam" id="PF02518">
    <property type="entry name" value="HATPase_c"/>
    <property type="match status" value="1"/>
</dbReference>
<evidence type="ECO:0000259" key="16">
    <source>
        <dbReference type="PROSITE" id="PS50110"/>
    </source>
</evidence>
<dbReference type="InterPro" id="IPR018060">
    <property type="entry name" value="HTH_AraC"/>
</dbReference>
<feature type="domain" description="HTH araC/xylS-type" evidence="14">
    <location>
        <begin position="1235"/>
        <end position="1334"/>
    </location>
</feature>
<dbReference type="Pfam" id="PF00512">
    <property type="entry name" value="HisKA"/>
    <property type="match status" value="1"/>
</dbReference>
<dbReference type="SMART" id="SM00388">
    <property type="entry name" value="HisKA"/>
    <property type="match status" value="1"/>
</dbReference>
<dbReference type="FunFam" id="2.60.40.10:FF:000791">
    <property type="entry name" value="Two-component system sensor histidine kinase/response regulator"/>
    <property type="match status" value="1"/>
</dbReference>
<keyword evidence="5" id="KW-0547">Nucleotide-binding</keyword>
<organism evidence="19 20">
    <name type="scientific">Arthrospiribacter ruber</name>
    <dbReference type="NCBI Taxonomy" id="2487934"/>
    <lineage>
        <taxon>Bacteria</taxon>
        <taxon>Pseudomonadati</taxon>
        <taxon>Bacteroidota</taxon>
        <taxon>Cytophagia</taxon>
        <taxon>Cytophagales</taxon>
        <taxon>Cyclobacteriaceae</taxon>
        <taxon>Arthrospiribacter</taxon>
    </lineage>
</organism>
<dbReference type="InterPro" id="IPR011110">
    <property type="entry name" value="Reg_prop"/>
</dbReference>
<dbReference type="Pfam" id="PF07494">
    <property type="entry name" value="Reg_prop"/>
    <property type="match status" value="3"/>
</dbReference>
<dbReference type="CDD" id="cd00082">
    <property type="entry name" value="HisKA"/>
    <property type="match status" value="1"/>
</dbReference>
<keyword evidence="10" id="KW-0238">DNA-binding</keyword>
<evidence type="ECO:0000256" key="10">
    <source>
        <dbReference type="ARBA" id="ARBA00023125"/>
    </source>
</evidence>
<dbReference type="GO" id="GO:0005524">
    <property type="term" value="F:ATP binding"/>
    <property type="evidence" value="ECO:0007669"/>
    <property type="project" value="UniProtKB-KW"/>
</dbReference>
<evidence type="ECO:0000256" key="3">
    <source>
        <dbReference type="ARBA" id="ARBA00022553"/>
    </source>
</evidence>
<evidence type="ECO:0000313" key="17">
    <source>
        <dbReference type="EMBL" id="MBW3466813.1"/>
    </source>
</evidence>
<evidence type="ECO:0000256" key="6">
    <source>
        <dbReference type="ARBA" id="ARBA00022777"/>
    </source>
</evidence>
<dbReference type="PROSITE" id="PS00041">
    <property type="entry name" value="HTH_ARAC_FAMILY_1"/>
    <property type="match status" value="1"/>
</dbReference>
<evidence type="ECO:0000259" key="15">
    <source>
        <dbReference type="PROSITE" id="PS50109"/>
    </source>
</evidence>